<accession>A0A1K1YIE8</accession>
<reference evidence="4 5" key="1">
    <citation type="submission" date="2016-11" db="EMBL/GenBank/DDBJ databases">
        <authorList>
            <person name="Jaros S."/>
            <person name="Januszkiewicz K."/>
            <person name="Wedrychowicz H."/>
        </authorList>
    </citation>
    <scope>NUCLEOTIDE SEQUENCE [LARGE SCALE GENOMIC DNA]</scope>
    <source>
        <strain evidence="4 5">OK807</strain>
    </source>
</reference>
<name>A0A1K1YIE8_STRAR</name>
<dbReference type="SUPFAM" id="SSF56529">
    <property type="entry name" value="FAH"/>
    <property type="match status" value="1"/>
</dbReference>
<evidence type="ECO:0000313" key="4">
    <source>
        <dbReference type="EMBL" id="SFX61171.1"/>
    </source>
</evidence>
<dbReference type="OrthoDB" id="9805307at2"/>
<comment type="similarity">
    <text evidence="1">Belongs to the FAH family.</text>
</comment>
<dbReference type="EMBL" id="FPJO01000004">
    <property type="protein sequence ID" value="SFX61171.1"/>
    <property type="molecule type" value="Genomic_DNA"/>
</dbReference>
<dbReference type="GO" id="GO:0046872">
    <property type="term" value="F:metal ion binding"/>
    <property type="evidence" value="ECO:0007669"/>
    <property type="project" value="UniProtKB-KW"/>
</dbReference>
<dbReference type="PANTHER" id="PTHR42796:SF4">
    <property type="entry name" value="FUMARYLACETOACETATE HYDROLASE DOMAIN-CONTAINING PROTEIN 2A"/>
    <property type="match status" value="1"/>
</dbReference>
<dbReference type="GO" id="GO:0003824">
    <property type="term" value="F:catalytic activity"/>
    <property type="evidence" value="ECO:0007669"/>
    <property type="project" value="InterPro"/>
</dbReference>
<evidence type="ECO:0000256" key="2">
    <source>
        <dbReference type="ARBA" id="ARBA00022723"/>
    </source>
</evidence>
<evidence type="ECO:0000259" key="3">
    <source>
        <dbReference type="Pfam" id="PF01557"/>
    </source>
</evidence>
<dbReference type="PANTHER" id="PTHR42796">
    <property type="entry name" value="FUMARYLACETOACETATE HYDROLASE DOMAIN-CONTAINING PROTEIN 2A-RELATED"/>
    <property type="match status" value="1"/>
</dbReference>
<dbReference type="Pfam" id="PF01557">
    <property type="entry name" value="FAA_hydrolase"/>
    <property type="match status" value="1"/>
</dbReference>
<gene>
    <name evidence="4" type="ORF">SAMN02787144_1004291</name>
</gene>
<dbReference type="Proteomes" id="UP000181909">
    <property type="component" value="Unassembled WGS sequence"/>
</dbReference>
<organism evidence="4 5">
    <name type="scientific">Streptomyces atratus</name>
    <dbReference type="NCBI Taxonomy" id="1893"/>
    <lineage>
        <taxon>Bacteria</taxon>
        <taxon>Bacillati</taxon>
        <taxon>Actinomycetota</taxon>
        <taxon>Actinomycetes</taxon>
        <taxon>Kitasatosporales</taxon>
        <taxon>Streptomycetaceae</taxon>
        <taxon>Streptomyces</taxon>
    </lineage>
</organism>
<dbReference type="RefSeq" id="WP_072484831.1">
    <property type="nucleotide sequence ID" value="NZ_CP108276.1"/>
</dbReference>
<keyword evidence="2" id="KW-0479">Metal-binding</keyword>
<dbReference type="InterPro" id="IPR011234">
    <property type="entry name" value="Fumarylacetoacetase-like_C"/>
</dbReference>
<dbReference type="InterPro" id="IPR051121">
    <property type="entry name" value="FAH"/>
</dbReference>
<proteinExistence type="inferred from homology"/>
<sequence length="294" mass="30631">MRLYSTALGIAREESPGELSVLDLPFADLGALLRGPGIAAARAAAVVRRVALAEVRVHAPVPRPGKILIVGLNYPSHAEEALEMFAAMGRNDITLPAEPNFQLVAGSAVIAPGDDIHLPAVAAGQVDYEGEVAVVIGRSASAVSAAEAASHIAGLTIANDVSARDIQQRAMSGDPTASIGVAKSFDTFKPLGPCLVTPDEFTAPLDLRLRTLVNGDVRQNDRTSSFIHDVSELISCLSRYQTLEPGDVILTGTPRGAGVFSGRHLSPGDVVEVEVEHIGTLRNRVRAAAEGAGA</sequence>
<dbReference type="Gene3D" id="3.90.850.10">
    <property type="entry name" value="Fumarylacetoacetase-like, C-terminal domain"/>
    <property type="match status" value="1"/>
</dbReference>
<evidence type="ECO:0000313" key="5">
    <source>
        <dbReference type="Proteomes" id="UP000181909"/>
    </source>
</evidence>
<evidence type="ECO:0000256" key="1">
    <source>
        <dbReference type="ARBA" id="ARBA00010211"/>
    </source>
</evidence>
<feature type="domain" description="Fumarylacetoacetase-like C-terminal" evidence="3">
    <location>
        <begin position="66"/>
        <end position="286"/>
    </location>
</feature>
<protein>
    <submittedName>
        <fullName evidence="4">2-keto-4-pentenoate hydratase/2-oxohepta-3-ene-1,7-dioic acid hydratase (Catechol pathway)</fullName>
    </submittedName>
</protein>
<dbReference type="GO" id="GO:0044281">
    <property type="term" value="P:small molecule metabolic process"/>
    <property type="evidence" value="ECO:0007669"/>
    <property type="project" value="UniProtKB-ARBA"/>
</dbReference>
<dbReference type="STRING" id="1893.SAMN02787144_1004291"/>
<dbReference type="InterPro" id="IPR036663">
    <property type="entry name" value="Fumarylacetoacetase_C_sf"/>
</dbReference>
<dbReference type="AlphaFoldDB" id="A0A1K1YIE8"/>